<feature type="signal peptide" evidence="4">
    <location>
        <begin position="1"/>
        <end position="28"/>
    </location>
</feature>
<organism evidence="8 9">
    <name type="scientific">Microbacterium binotii</name>
    <dbReference type="NCBI Taxonomy" id="462710"/>
    <lineage>
        <taxon>Bacteria</taxon>
        <taxon>Bacillati</taxon>
        <taxon>Actinomycetota</taxon>
        <taxon>Actinomycetes</taxon>
        <taxon>Micrococcales</taxon>
        <taxon>Microbacteriaceae</taxon>
        <taxon>Microbacterium</taxon>
    </lineage>
</organism>
<feature type="chain" id="PRO_5044965963" description="Arabinogalactan endo-beta-1,4-galactanase" evidence="4">
    <location>
        <begin position="29"/>
        <end position="781"/>
    </location>
</feature>
<dbReference type="GO" id="GO:0016787">
    <property type="term" value="F:hydrolase activity"/>
    <property type="evidence" value="ECO:0007669"/>
    <property type="project" value="UniProtKB-KW"/>
</dbReference>
<dbReference type="InterPro" id="IPR017853">
    <property type="entry name" value="GH"/>
</dbReference>
<feature type="domain" description="Bacterial Ig-like" evidence="7">
    <location>
        <begin position="438"/>
        <end position="490"/>
    </location>
</feature>
<comment type="catalytic activity">
    <reaction evidence="4">
        <text>The enzyme specifically hydrolyzes (1-&gt;4)-beta-D-galactosidic linkages in type I arabinogalactans.</text>
        <dbReference type="EC" id="3.2.1.89"/>
    </reaction>
</comment>
<dbReference type="Gene3D" id="3.20.20.80">
    <property type="entry name" value="Glycosidases"/>
    <property type="match status" value="1"/>
</dbReference>
<keyword evidence="6" id="KW-1133">Transmembrane helix</keyword>
<keyword evidence="3 4" id="KW-0326">Glycosidase</keyword>
<dbReference type="RefSeq" id="WP_344229878.1">
    <property type="nucleotide sequence ID" value="NZ_BAAARI010000015.1"/>
</dbReference>
<evidence type="ECO:0000313" key="9">
    <source>
        <dbReference type="Proteomes" id="UP001500274"/>
    </source>
</evidence>
<dbReference type="PROSITE" id="PS51318">
    <property type="entry name" value="TAT"/>
    <property type="match status" value="1"/>
</dbReference>
<comment type="similarity">
    <text evidence="1 4">Belongs to the glycosyl hydrolase 53 family.</text>
</comment>
<evidence type="ECO:0000256" key="2">
    <source>
        <dbReference type="ARBA" id="ARBA00022801"/>
    </source>
</evidence>
<feature type="transmembrane region" description="Helical" evidence="6">
    <location>
        <begin position="755"/>
        <end position="773"/>
    </location>
</feature>
<dbReference type="Pfam" id="PF07745">
    <property type="entry name" value="Glyco_hydro_53"/>
    <property type="match status" value="1"/>
</dbReference>
<dbReference type="InterPro" id="IPR006311">
    <property type="entry name" value="TAT_signal"/>
</dbReference>
<dbReference type="Gene3D" id="2.60.120.260">
    <property type="entry name" value="Galactose-binding domain-like"/>
    <property type="match status" value="1"/>
</dbReference>
<keyword evidence="6" id="KW-0812">Transmembrane</keyword>
<sequence>MHSRIRRSLRRSAAAAATAGVLAVSAFAATPAVAADEPVSAGITVPRVDNLSPDFINGVDVSSVIALEDSGVVFRDTAGQPADLFDVLADAGVTDVRVRVWNDPFDAAGNGYGGGTVDVARAIEIGERATDAGLRVLVDFHYSDFWADPAKQKAPKAWAALNVADKAAATRAFTADALTAFETAGVDVRMVQIGNETTSGVAGVSGWDDMAQIFSAGSAAVREVLPDALVALHFTNPERPGSYANIAKQLDDRDVDYDVFASSYYPFWHGTLQNLTSVLTQVADTYGKDVIVAETSWAYTLEDGDGHTNVIDLPGEATNYPVSVQGQALAVRDVIQAVSDVGAAGLGVYYWEPAWLPVGPPEAVAQNAALWERDGSGWAASYAGEYDPNDAGVHYGGSAWDNQALFAHDGTPLESLNVFSYARTGAVAPREVTAVASPAVTVADGDEITLPTTVTVSYNDLSTEEQTVTWTPGTEWVSGPGTYVFRGTTSAGLSTSATVTVTSANLLANPGFEEDDTSMWRTAGTGLTVGAWDDPRTGSRSAHFYSADRFSFTLEQSVGPVPAGTYRATGALQGGGQLSDTVRLVVSSGAQEESAPFVLGGWRNWSTPTTDTLTVAEGATITVRVAGELAQGSWGTVDDLQLERVLDAAADLTQLSTLVARAEGLERSRYTPASLTAVDDALEIARFLSGAQSPAQERVDAAAALLSAALDALTEIETPGTDPAPGSGDPVATEPQREPASSPAALAATGREAPLTLFVAATLALGAGLALLARHRRVRRR</sequence>
<dbReference type="InterPro" id="IPR011081">
    <property type="entry name" value="Big_4"/>
</dbReference>
<dbReference type="EMBL" id="BAAARI010000015">
    <property type="protein sequence ID" value="GAA2584462.1"/>
    <property type="molecule type" value="Genomic_DNA"/>
</dbReference>
<accession>A0ABN3PHU8</accession>
<dbReference type="SUPFAM" id="SSF51445">
    <property type="entry name" value="(Trans)glycosidases"/>
    <property type="match status" value="1"/>
</dbReference>
<gene>
    <name evidence="8" type="ORF">GCM10009862_24430</name>
</gene>
<keyword evidence="6" id="KW-0472">Membrane</keyword>
<dbReference type="EC" id="3.2.1.89" evidence="4"/>
<evidence type="ECO:0000256" key="1">
    <source>
        <dbReference type="ARBA" id="ARBA00010687"/>
    </source>
</evidence>
<dbReference type="InterPro" id="IPR011683">
    <property type="entry name" value="Glyco_hydro_53"/>
</dbReference>
<evidence type="ECO:0000259" key="7">
    <source>
        <dbReference type="Pfam" id="PF07532"/>
    </source>
</evidence>
<evidence type="ECO:0000256" key="3">
    <source>
        <dbReference type="ARBA" id="ARBA00023295"/>
    </source>
</evidence>
<evidence type="ECO:0000256" key="5">
    <source>
        <dbReference type="SAM" id="MobiDB-lite"/>
    </source>
</evidence>
<dbReference type="Gene3D" id="1.20.1270.90">
    <property type="entry name" value="AF1782-like"/>
    <property type="match status" value="1"/>
</dbReference>
<comment type="caution">
    <text evidence="8">The sequence shown here is derived from an EMBL/GenBank/DDBJ whole genome shotgun (WGS) entry which is preliminary data.</text>
</comment>
<keyword evidence="9" id="KW-1185">Reference proteome</keyword>
<reference evidence="8 9" key="1">
    <citation type="journal article" date="2019" name="Int. J. Syst. Evol. Microbiol.">
        <title>The Global Catalogue of Microorganisms (GCM) 10K type strain sequencing project: providing services to taxonomists for standard genome sequencing and annotation.</title>
        <authorList>
            <consortium name="The Broad Institute Genomics Platform"/>
            <consortium name="The Broad Institute Genome Sequencing Center for Infectious Disease"/>
            <person name="Wu L."/>
            <person name="Ma J."/>
        </authorList>
    </citation>
    <scope>NUCLEOTIDE SEQUENCE [LARGE SCALE GENOMIC DNA]</scope>
    <source>
        <strain evidence="8 9">JCM 16365</strain>
    </source>
</reference>
<dbReference type="PANTHER" id="PTHR34983">
    <property type="entry name" value="ARABINOGALACTAN ENDO-BETA-1,4-GALACTANASE A"/>
    <property type="match status" value="1"/>
</dbReference>
<name>A0ABN3PHU8_9MICO</name>
<keyword evidence="4" id="KW-0732">Signal</keyword>
<keyword evidence="2 4" id="KW-0378">Hydrolase</keyword>
<feature type="region of interest" description="Disordered" evidence="5">
    <location>
        <begin position="716"/>
        <end position="746"/>
    </location>
</feature>
<dbReference type="PANTHER" id="PTHR34983:SF2">
    <property type="entry name" value="ENDO-BETA-1,4-GALACTANASE"/>
    <property type="match status" value="1"/>
</dbReference>
<evidence type="ECO:0000313" key="8">
    <source>
        <dbReference type="EMBL" id="GAA2584462.1"/>
    </source>
</evidence>
<proteinExistence type="inferred from homology"/>
<dbReference type="Pfam" id="PF07532">
    <property type="entry name" value="Big_4"/>
    <property type="match status" value="1"/>
</dbReference>
<evidence type="ECO:0000256" key="6">
    <source>
        <dbReference type="SAM" id="Phobius"/>
    </source>
</evidence>
<dbReference type="Proteomes" id="UP001500274">
    <property type="component" value="Unassembled WGS sequence"/>
</dbReference>
<evidence type="ECO:0000256" key="4">
    <source>
        <dbReference type="RuleBase" id="RU361192"/>
    </source>
</evidence>
<protein>
    <recommendedName>
        <fullName evidence="4">Arabinogalactan endo-beta-1,4-galactanase</fullName>
        <ecNumber evidence="4">3.2.1.89</ecNumber>
    </recommendedName>
</protein>